<dbReference type="KEGG" id="ppsr:I6J18_15705"/>
<organism evidence="2 3">
    <name type="scientific">Peribacillus psychrosaccharolyticus</name>
    <name type="common">Bacillus psychrosaccharolyticus</name>
    <dbReference type="NCBI Taxonomy" id="1407"/>
    <lineage>
        <taxon>Bacteria</taxon>
        <taxon>Bacillati</taxon>
        <taxon>Bacillota</taxon>
        <taxon>Bacilli</taxon>
        <taxon>Bacillales</taxon>
        <taxon>Bacillaceae</taxon>
        <taxon>Peribacillus</taxon>
    </lineage>
</organism>
<gene>
    <name evidence="2" type="ORF">I6J18_15705</name>
</gene>
<evidence type="ECO:0000256" key="1">
    <source>
        <dbReference type="SAM" id="Phobius"/>
    </source>
</evidence>
<dbReference type="InterPro" id="IPR009526">
    <property type="entry name" value="DUF1146"/>
</dbReference>
<dbReference type="Pfam" id="PF06612">
    <property type="entry name" value="DUF1146"/>
    <property type="match status" value="1"/>
</dbReference>
<evidence type="ECO:0000313" key="3">
    <source>
        <dbReference type="Proteomes" id="UP000595254"/>
    </source>
</evidence>
<feature type="transmembrane region" description="Helical" evidence="1">
    <location>
        <begin position="47"/>
        <end position="69"/>
    </location>
</feature>
<keyword evidence="3" id="KW-1185">Reference proteome</keyword>
<name>A0A974NJZ6_PERPY</name>
<sequence>MFSVLGQQALIGITAHLFFIAITWWALQALNFDKLLRSNSVLKARVLYILLTIAIGSTVSNFFLDYLGFSNQLPFLYSN</sequence>
<reference evidence="2 3" key="1">
    <citation type="submission" date="2021-01" db="EMBL/GenBank/DDBJ databases">
        <title>FDA dAtabase for Regulatory Grade micrObial Sequences (FDA-ARGOS): Supporting development and validation of Infectious Disease Dx tests.</title>
        <authorList>
            <person name="Nelson B."/>
            <person name="Plummer A."/>
            <person name="Tallon L."/>
            <person name="Sadzewicz L."/>
            <person name="Zhao X."/>
            <person name="Boylan J."/>
            <person name="Ott S."/>
            <person name="Bowen H."/>
            <person name="Vavikolanu K."/>
            <person name="Mehta A."/>
            <person name="Aluvathingal J."/>
            <person name="Nadendla S."/>
            <person name="Myers T."/>
            <person name="Yan Y."/>
            <person name="Sichtig H."/>
        </authorList>
    </citation>
    <scope>NUCLEOTIDE SEQUENCE [LARGE SCALE GENOMIC DNA]</scope>
    <source>
        <strain evidence="2 3">FDAARGOS_1161</strain>
    </source>
</reference>
<keyword evidence="1" id="KW-0812">Transmembrane</keyword>
<dbReference type="NCBIfam" id="TIGR02327">
    <property type="entry name" value="int_mem_ywzB"/>
    <property type="match status" value="1"/>
</dbReference>
<evidence type="ECO:0000313" key="2">
    <source>
        <dbReference type="EMBL" id="QQS99083.1"/>
    </source>
</evidence>
<proteinExistence type="predicted"/>
<keyword evidence="1" id="KW-0472">Membrane</keyword>
<dbReference type="AlphaFoldDB" id="A0A974NJZ6"/>
<protein>
    <submittedName>
        <fullName evidence="2">DUF1146 domain-containing protein</fullName>
    </submittedName>
</protein>
<dbReference type="Proteomes" id="UP000595254">
    <property type="component" value="Chromosome"/>
</dbReference>
<dbReference type="RefSeq" id="WP_040375215.1">
    <property type="nucleotide sequence ID" value="NZ_CP068053.1"/>
</dbReference>
<dbReference type="EMBL" id="CP068053">
    <property type="protein sequence ID" value="QQS99083.1"/>
    <property type="molecule type" value="Genomic_DNA"/>
</dbReference>
<accession>A0A974NJZ6</accession>
<feature type="transmembrane region" description="Helical" evidence="1">
    <location>
        <begin position="6"/>
        <end position="27"/>
    </location>
</feature>
<keyword evidence="1" id="KW-1133">Transmembrane helix</keyword>